<dbReference type="CDD" id="cd00038">
    <property type="entry name" value="CAP_ED"/>
    <property type="match status" value="1"/>
</dbReference>
<dbReference type="SMART" id="SM00419">
    <property type="entry name" value="HTH_CRP"/>
    <property type="match status" value="1"/>
</dbReference>
<gene>
    <name evidence="6" type="primary">fixK_3</name>
    <name evidence="6" type="ORF">HDIA_2806</name>
</gene>
<dbReference type="PANTHER" id="PTHR24567:SF28">
    <property type="entry name" value="LISTERIOLYSIN REGULATORY PROTEIN"/>
    <property type="match status" value="1"/>
</dbReference>
<dbReference type="GO" id="GO:0003700">
    <property type="term" value="F:DNA-binding transcription factor activity"/>
    <property type="evidence" value="ECO:0007669"/>
    <property type="project" value="InterPro"/>
</dbReference>
<evidence type="ECO:0000256" key="2">
    <source>
        <dbReference type="ARBA" id="ARBA00023125"/>
    </source>
</evidence>
<dbReference type="KEGG" id="hdi:HDIA_2806"/>
<dbReference type="GO" id="GO:0003677">
    <property type="term" value="F:DNA binding"/>
    <property type="evidence" value="ECO:0007669"/>
    <property type="project" value="UniProtKB-KW"/>
</dbReference>
<evidence type="ECO:0000259" key="5">
    <source>
        <dbReference type="PROSITE" id="PS51063"/>
    </source>
</evidence>
<dbReference type="SUPFAM" id="SSF51206">
    <property type="entry name" value="cAMP-binding domain-like"/>
    <property type="match status" value="1"/>
</dbReference>
<evidence type="ECO:0000313" key="6">
    <source>
        <dbReference type="EMBL" id="SON56347.1"/>
    </source>
</evidence>
<reference evidence="7" key="1">
    <citation type="submission" date="2017-09" db="EMBL/GenBank/DDBJ databases">
        <title>Genome sequence of Nannocystis excedens DSM 71.</title>
        <authorList>
            <person name="Blom J."/>
        </authorList>
    </citation>
    <scope>NUCLEOTIDE SEQUENCE [LARGE SCALE GENOMIC DNA]</scope>
    <source>
        <strain evidence="7">type strain: E19</strain>
    </source>
</reference>
<evidence type="ECO:0000256" key="3">
    <source>
        <dbReference type="ARBA" id="ARBA00023163"/>
    </source>
</evidence>
<dbReference type="Pfam" id="PF13545">
    <property type="entry name" value="HTH_Crp_2"/>
    <property type="match status" value="1"/>
</dbReference>
<name>A0A2C9D7R1_9HYPH</name>
<protein>
    <submittedName>
        <fullName evidence="6">Nitrogen fixation regulation protein FixK</fullName>
    </submittedName>
</protein>
<feature type="domain" description="HTH crp-type" evidence="5">
    <location>
        <begin position="155"/>
        <end position="229"/>
    </location>
</feature>
<dbReference type="GO" id="GO:0005829">
    <property type="term" value="C:cytosol"/>
    <property type="evidence" value="ECO:0007669"/>
    <property type="project" value="TreeGrafter"/>
</dbReference>
<organism evidence="6 7">
    <name type="scientific">Hartmannibacter diazotrophicus</name>
    <dbReference type="NCBI Taxonomy" id="1482074"/>
    <lineage>
        <taxon>Bacteria</taxon>
        <taxon>Pseudomonadati</taxon>
        <taxon>Pseudomonadota</taxon>
        <taxon>Alphaproteobacteria</taxon>
        <taxon>Hyphomicrobiales</taxon>
        <taxon>Pleomorphomonadaceae</taxon>
        <taxon>Hartmannibacter</taxon>
    </lineage>
</organism>
<feature type="domain" description="Cyclic nucleotide-binding" evidence="4">
    <location>
        <begin position="45"/>
        <end position="141"/>
    </location>
</feature>
<dbReference type="RefSeq" id="WP_162292649.1">
    <property type="nucleotide sequence ID" value="NZ_LT960614.1"/>
</dbReference>
<dbReference type="PANTHER" id="PTHR24567">
    <property type="entry name" value="CRP FAMILY TRANSCRIPTIONAL REGULATORY PROTEIN"/>
    <property type="match status" value="1"/>
</dbReference>
<dbReference type="PROSITE" id="PS50042">
    <property type="entry name" value="CNMP_BINDING_3"/>
    <property type="match status" value="1"/>
</dbReference>
<keyword evidence="3" id="KW-0804">Transcription</keyword>
<dbReference type="InterPro" id="IPR014710">
    <property type="entry name" value="RmlC-like_jellyroll"/>
</dbReference>
<evidence type="ECO:0000313" key="7">
    <source>
        <dbReference type="Proteomes" id="UP000223606"/>
    </source>
</evidence>
<dbReference type="Proteomes" id="UP000223606">
    <property type="component" value="Chromosome 1"/>
</dbReference>
<dbReference type="InterPro" id="IPR050397">
    <property type="entry name" value="Env_Response_Regulators"/>
</dbReference>
<accession>A0A2C9D7R1</accession>
<dbReference type="InterPro" id="IPR018490">
    <property type="entry name" value="cNMP-bd_dom_sf"/>
</dbReference>
<dbReference type="PROSITE" id="PS51063">
    <property type="entry name" value="HTH_CRP_2"/>
    <property type="match status" value="1"/>
</dbReference>
<dbReference type="SMART" id="SM00100">
    <property type="entry name" value="cNMP"/>
    <property type="match status" value="1"/>
</dbReference>
<evidence type="ECO:0000259" key="4">
    <source>
        <dbReference type="PROSITE" id="PS50042"/>
    </source>
</evidence>
<dbReference type="InterPro" id="IPR000595">
    <property type="entry name" value="cNMP-bd_dom"/>
</dbReference>
<dbReference type="Gene3D" id="2.60.120.10">
    <property type="entry name" value="Jelly Rolls"/>
    <property type="match status" value="1"/>
</dbReference>
<keyword evidence="2" id="KW-0238">DNA-binding</keyword>
<dbReference type="Gene3D" id="1.10.10.10">
    <property type="entry name" value="Winged helix-like DNA-binding domain superfamily/Winged helix DNA-binding domain"/>
    <property type="match status" value="1"/>
</dbReference>
<dbReference type="EMBL" id="LT960614">
    <property type="protein sequence ID" value="SON56347.1"/>
    <property type="molecule type" value="Genomic_DNA"/>
</dbReference>
<dbReference type="Pfam" id="PF00027">
    <property type="entry name" value="cNMP_binding"/>
    <property type="match status" value="1"/>
</dbReference>
<proteinExistence type="predicted"/>
<dbReference type="AlphaFoldDB" id="A0A2C9D7R1"/>
<dbReference type="InterPro" id="IPR018335">
    <property type="entry name" value="Tscrpt_reg_HTH_Crp-type_CS"/>
</dbReference>
<keyword evidence="7" id="KW-1185">Reference proteome</keyword>
<evidence type="ECO:0000256" key="1">
    <source>
        <dbReference type="ARBA" id="ARBA00023015"/>
    </source>
</evidence>
<keyword evidence="1" id="KW-0805">Transcription regulation</keyword>
<dbReference type="InterPro" id="IPR012318">
    <property type="entry name" value="HTH_CRP"/>
</dbReference>
<dbReference type="InterPro" id="IPR036390">
    <property type="entry name" value="WH_DNA-bd_sf"/>
</dbReference>
<dbReference type="InterPro" id="IPR036388">
    <property type="entry name" value="WH-like_DNA-bd_sf"/>
</dbReference>
<dbReference type="PROSITE" id="PS00042">
    <property type="entry name" value="HTH_CRP_1"/>
    <property type="match status" value="1"/>
</dbReference>
<dbReference type="SUPFAM" id="SSF46785">
    <property type="entry name" value="Winged helix' DNA-binding domain"/>
    <property type="match status" value="1"/>
</dbReference>
<sequence>MYDNKGSNKSATKCDTCPVRAEGPCKAACVAGIARLAGGSFVSNYAKGETIVPQGDDCLHVGILVSGVVRVTNTTAEGRHMVVAILEHGSMIGSLTEPRSRFAYEAASPAVVCTMQRQTFVSILKAFPEVSLRVLELMHRQAEEVQEWLTLFNGRTALERLAGYLHALALGRHAEEDGVIVLDVPVGRKDLAAYLGTTPETLSRSFQQLARGDILTVVNGRRVVISNIRKLGWVAGNSGNELLSILHGHGEHREAAGVAPDATLHRAA</sequence>